<feature type="non-terminal residue" evidence="1">
    <location>
        <position position="1"/>
    </location>
</feature>
<sequence length="90" mass="10312">SIWRPAGPTGQQRYVRCTRHTRSVDRRSRSLMQPFLMTTSDGLVEQAKQGSREAVSLMTNFWLFLVKNSSCQNIDHILRVSPGVILHENL</sequence>
<accession>A0AAV5TRQ2</accession>
<dbReference type="EMBL" id="BTSX01000004">
    <property type="protein sequence ID" value="GMS96945.1"/>
    <property type="molecule type" value="Genomic_DNA"/>
</dbReference>
<gene>
    <name evidence="1" type="ORF">PENTCL1PPCAC_19120</name>
</gene>
<evidence type="ECO:0000313" key="2">
    <source>
        <dbReference type="Proteomes" id="UP001432027"/>
    </source>
</evidence>
<reference evidence="1" key="1">
    <citation type="submission" date="2023-10" db="EMBL/GenBank/DDBJ databases">
        <title>Genome assembly of Pristionchus species.</title>
        <authorList>
            <person name="Yoshida K."/>
            <person name="Sommer R.J."/>
        </authorList>
    </citation>
    <scope>NUCLEOTIDE SEQUENCE</scope>
    <source>
        <strain evidence="1">RS0144</strain>
    </source>
</reference>
<evidence type="ECO:0008006" key="3">
    <source>
        <dbReference type="Google" id="ProtNLM"/>
    </source>
</evidence>
<dbReference type="Proteomes" id="UP001432027">
    <property type="component" value="Unassembled WGS sequence"/>
</dbReference>
<protein>
    <recommendedName>
        <fullName evidence="3">Ribosomal protein</fullName>
    </recommendedName>
</protein>
<organism evidence="1 2">
    <name type="scientific">Pristionchus entomophagus</name>
    <dbReference type="NCBI Taxonomy" id="358040"/>
    <lineage>
        <taxon>Eukaryota</taxon>
        <taxon>Metazoa</taxon>
        <taxon>Ecdysozoa</taxon>
        <taxon>Nematoda</taxon>
        <taxon>Chromadorea</taxon>
        <taxon>Rhabditida</taxon>
        <taxon>Rhabditina</taxon>
        <taxon>Diplogasteromorpha</taxon>
        <taxon>Diplogasteroidea</taxon>
        <taxon>Neodiplogasteridae</taxon>
        <taxon>Pristionchus</taxon>
    </lineage>
</organism>
<name>A0AAV5TRQ2_9BILA</name>
<comment type="caution">
    <text evidence="1">The sequence shown here is derived from an EMBL/GenBank/DDBJ whole genome shotgun (WGS) entry which is preliminary data.</text>
</comment>
<keyword evidence="2" id="KW-1185">Reference proteome</keyword>
<evidence type="ECO:0000313" key="1">
    <source>
        <dbReference type="EMBL" id="GMS96945.1"/>
    </source>
</evidence>
<proteinExistence type="predicted"/>
<dbReference type="AlphaFoldDB" id="A0AAV5TRQ2"/>